<dbReference type="AlphaFoldDB" id="A0A0A8ZA75"/>
<sequence>MSINNKLQHCKFKARRCAYNLKKDELDEISKELEKPLSVRGNP</sequence>
<protein>
    <submittedName>
        <fullName evidence="1">Uncharacterized protein</fullName>
    </submittedName>
</protein>
<accession>A0A0A8ZA75</accession>
<evidence type="ECO:0000313" key="1">
    <source>
        <dbReference type="EMBL" id="JAD31777.1"/>
    </source>
</evidence>
<organism evidence="1">
    <name type="scientific">Arundo donax</name>
    <name type="common">Giant reed</name>
    <name type="synonym">Donax arundinaceus</name>
    <dbReference type="NCBI Taxonomy" id="35708"/>
    <lineage>
        <taxon>Eukaryota</taxon>
        <taxon>Viridiplantae</taxon>
        <taxon>Streptophyta</taxon>
        <taxon>Embryophyta</taxon>
        <taxon>Tracheophyta</taxon>
        <taxon>Spermatophyta</taxon>
        <taxon>Magnoliopsida</taxon>
        <taxon>Liliopsida</taxon>
        <taxon>Poales</taxon>
        <taxon>Poaceae</taxon>
        <taxon>PACMAD clade</taxon>
        <taxon>Arundinoideae</taxon>
        <taxon>Arundineae</taxon>
        <taxon>Arundo</taxon>
    </lineage>
</organism>
<name>A0A0A8ZA75_ARUDO</name>
<dbReference type="EMBL" id="GBRH01266118">
    <property type="protein sequence ID" value="JAD31777.1"/>
    <property type="molecule type" value="Transcribed_RNA"/>
</dbReference>
<reference evidence="1" key="2">
    <citation type="journal article" date="2015" name="Data Brief">
        <title>Shoot transcriptome of the giant reed, Arundo donax.</title>
        <authorList>
            <person name="Barrero R.A."/>
            <person name="Guerrero F.D."/>
            <person name="Moolhuijzen P."/>
            <person name="Goolsby J.A."/>
            <person name="Tidwell J."/>
            <person name="Bellgard S.E."/>
            <person name="Bellgard M.I."/>
        </authorList>
    </citation>
    <scope>NUCLEOTIDE SEQUENCE</scope>
    <source>
        <tissue evidence="1">Shoot tissue taken approximately 20 cm above the soil surface</tissue>
    </source>
</reference>
<reference evidence="1" key="1">
    <citation type="submission" date="2014-09" db="EMBL/GenBank/DDBJ databases">
        <authorList>
            <person name="Magalhaes I.L.F."/>
            <person name="Oliveira U."/>
            <person name="Santos F.R."/>
            <person name="Vidigal T.H.D.A."/>
            <person name="Brescovit A.D."/>
            <person name="Santos A.J."/>
        </authorList>
    </citation>
    <scope>NUCLEOTIDE SEQUENCE</scope>
    <source>
        <tissue evidence="1">Shoot tissue taken approximately 20 cm above the soil surface</tissue>
    </source>
</reference>
<proteinExistence type="predicted"/>